<name>A0ABW1LAJ9_9BACL</name>
<reference evidence="3" key="1">
    <citation type="journal article" date="2019" name="Int. J. Syst. Evol. Microbiol.">
        <title>The Global Catalogue of Microorganisms (GCM) 10K type strain sequencing project: providing services to taxonomists for standard genome sequencing and annotation.</title>
        <authorList>
            <consortium name="The Broad Institute Genomics Platform"/>
            <consortium name="The Broad Institute Genome Sequencing Center for Infectious Disease"/>
            <person name="Wu L."/>
            <person name="Ma J."/>
        </authorList>
    </citation>
    <scope>NUCLEOTIDE SEQUENCE [LARGE SCALE GENOMIC DNA]</scope>
    <source>
        <strain evidence="3">CCUG 54527</strain>
    </source>
</reference>
<dbReference type="InterPro" id="IPR016181">
    <property type="entry name" value="Acyl_CoA_acyltransferase"/>
</dbReference>
<dbReference type="RefSeq" id="WP_377734163.1">
    <property type="nucleotide sequence ID" value="NZ_JBHSRI010000018.1"/>
</dbReference>
<protein>
    <submittedName>
        <fullName evidence="2">GNAT family N-acetyltransferase</fullName>
        <ecNumber evidence="2">2.3.-.-</ecNumber>
    </submittedName>
</protein>
<dbReference type="Proteomes" id="UP001596170">
    <property type="component" value="Unassembled WGS sequence"/>
</dbReference>
<dbReference type="GO" id="GO:0016746">
    <property type="term" value="F:acyltransferase activity"/>
    <property type="evidence" value="ECO:0007669"/>
    <property type="project" value="UniProtKB-KW"/>
</dbReference>
<keyword evidence="2" id="KW-0012">Acyltransferase</keyword>
<evidence type="ECO:0000313" key="3">
    <source>
        <dbReference type="Proteomes" id="UP001596170"/>
    </source>
</evidence>
<dbReference type="SUPFAM" id="SSF55729">
    <property type="entry name" value="Acyl-CoA N-acyltransferases (Nat)"/>
    <property type="match status" value="1"/>
</dbReference>
<accession>A0ABW1LAJ9</accession>
<evidence type="ECO:0000259" key="1">
    <source>
        <dbReference type="PROSITE" id="PS51186"/>
    </source>
</evidence>
<dbReference type="EMBL" id="JBHSRI010000018">
    <property type="protein sequence ID" value="MFC6039952.1"/>
    <property type="molecule type" value="Genomic_DNA"/>
</dbReference>
<dbReference type="Pfam" id="PF13673">
    <property type="entry name" value="Acetyltransf_10"/>
    <property type="match status" value="1"/>
</dbReference>
<proteinExistence type="predicted"/>
<gene>
    <name evidence="2" type="ORF">ACFPYN_11020</name>
</gene>
<feature type="domain" description="N-acetyltransferase" evidence="1">
    <location>
        <begin position="11"/>
        <end position="140"/>
    </location>
</feature>
<dbReference type="EC" id="2.3.-.-" evidence="2"/>
<comment type="caution">
    <text evidence="2">The sequence shown here is derived from an EMBL/GenBank/DDBJ whole genome shotgun (WGS) entry which is preliminary data.</text>
</comment>
<keyword evidence="3" id="KW-1185">Reference proteome</keyword>
<dbReference type="Gene3D" id="3.40.630.30">
    <property type="match status" value="1"/>
</dbReference>
<dbReference type="CDD" id="cd04301">
    <property type="entry name" value="NAT_SF"/>
    <property type="match status" value="1"/>
</dbReference>
<organism evidence="2 3">
    <name type="scientific">Paenisporosarcina macmurdoensis</name>
    <dbReference type="NCBI Taxonomy" id="212659"/>
    <lineage>
        <taxon>Bacteria</taxon>
        <taxon>Bacillati</taxon>
        <taxon>Bacillota</taxon>
        <taxon>Bacilli</taxon>
        <taxon>Bacillales</taxon>
        <taxon>Caryophanaceae</taxon>
        <taxon>Paenisporosarcina</taxon>
    </lineage>
</organism>
<sequence length="140" mass="16640">MKLNLKNEMSVIIRPYTEDDFNDIHRFNNDEGWTNLVEKNEDTKGAWNNSNVTFIVESDDQIVGYIRGLTDGFISLYVCEVIIHKEYRGFNLGNELLKYVHSLYPKTWMELLASSTSRTFYEAQEFRAFYGFRKTYEEYK</sequence>
<dbReference type="InterPro" id="IPR000182">
    <property type="entry name" value="GNAT_dom"/>
</dbReference>
<evidence type="ECO:0000313" key="2">
    <source>
        <dbReference type="EMBL" id="MFC6039952.1"/>
    </source>
</evidence>
<keyword evidence="2" id="KW-0808">Transferase</keyword>
<dbReference type="PROSITE" id="PS51186">
    <property type="entry name" value="GNAT"/>
    <property type="match status" value="1"/>
</dbReference>